<dbReference type="RefSeq" id="XP_002671105.1">
    <property type="nucleotide sequence ID" value="XM_002671059.1"/>
</dbReference>
<dbReference type="PIRSF" id="PIRSF000303">
    <property type="entry name" value="Glutathion_perox"/>
    <property type="match status" value="1"/>
</dbReference>
<dbReference type="Pfam" id="PF00255">
    <property type="entry name" value="GSHPx"/>
    <property type="match status" value="1"/>
</dbReference>
<dbReference type="VEuPathDB" id="AmoebaDB:NAEGRDRAFT_55902"/>
<dbReference type="eggNOG" id="KOG1651">
    <property type="taxonomic scope" value="Eukaryota"/>
</dbReference>
<proteinExistence type="inferred from homology"/>
<evidence type="ECO:0000256" key="5">
    <source>
        <dbReference type="RuleBase" id="RU000499"/>
    </source>
</evidence>
<dbReference type="EMBL" id="GG738908">
    <property type="protein sequence ID" value="EFC38361.1"/>
    <property type="molecule type" value="Genomic_DNA"/>
</dbReference>
<dbReference type="GO" id="GO:0004601">
    <property type="term" value="F:peroxidase activity"/>
    <property type="evidence" value="ECO:0007669"/>
    <property type="project" value="UniProtKB-KW"/>
</dbReference>
<organism evidence="8">
    <name type="scientific">Naegleria gruberi</name>
    <name type="common">Amoeba</name>
    <dbReference type="NCBI Taxonomy" id="5762"/>
    <lineage>
        <taxon>Eukaryota</taxon>
        <taxon>Discoba</taxon>
        <taxon>Heterolobosea</taxon>
        <taxon>Tetramitia</taxon>
        <taxon>Eutetramitia</taxon>
        <taxon>Vahlkampfiidae</taxon>
        <taxon>Naegleria</taxon>
    </lineage>
</organism>
<dbReference type="SUPFAM" id="SSF52833">
    <property type="entry name" value="Thioredoxin-like"/>
    <property type="match status" value="1"/>
</dbReference>
<dbReference type="OrthoDB" id="446890at2759"/>
<evidence type="ECO:0000259" key="6">
    <source>
        <dbReference type="PROSITE" id="PS51352"/>
    </source>
</evidence>
<dbReference type="PROSITE" id="PS00460">
    <property type="entry name" value="GLUTATHIONE_PEROXID_1"/>
    <property type="match status" value="1"/>
</dbReference>
<dbReference type="Proteomes" id="UP000006671">
    <property type="component" value="Unassembled WGS sequence"/>
</dbReference>
<protein>
    <recommendedName>
        <fullName evidence="5">Glutathione peroxidase</fullName>
    </recommendedName>
</protein>
<dbReference type="CDD" id="cd00340">
    <property type="entry name" value="GSH_Peroxidase"/>
    <property type="match status" value="1"/>
</dbReference>
<dbReference type="AlphaFoldDB" id="D2VXW5"/>
<dbReference type="PANTHER" id="PTHR11592:SF78">
    <property type="entry name" value="GLUTATHIONE PEROXIDASE"/>
    <property type="match status" value="1"/>
</dbReference>
<dbReference type="FunCoup" id="D2VXW5">
    <property type="interactions" value="105"/>
</dbReference>
<dbReference type="PROSITE" id="PS51352">
    <property type="entry name" value="THIOREDOXIN_2"/>
    <property type="match status" value="1"/>
</dbReference>
<feature type="domain" description="Thioredoxin" evidence="6">
    <location>
        <begin position="1"/>
        <end position="161"/>
    </location>
</feature>
<dbReference type="GO" id="GO:0006979">
    <property type="term" value="P:response to oxidative stress"/>
    <property type="evidence" value="ECO:0007669"/>
    <property type="project" value="InterPro"/>
</dbReference>
<dbReference type="InParanoid" id="D2VXW5"/>
<evidence type="ECO:0000256" key="4">
    <source>
        <dbReference type="PIRSR" id="PIRSR000303-1"/>
    </source>
</evidence>
<dbReference type="FunFam" id="3.40.30.10:FF:000010">
    <property type="entry name" value="Glutathione peroxidase"/>
    <property type="match status" value="1"/>
</dbReference>
<dbReference type="Gene3D" id="3.40.30.10">
    <property type="entry name" value="Glutaredoxin"/>
    <property type="match status" value="1"/>
</dbReference>
<dbReference type="InterPro" id="IPR029760">
    <property type="entry name" value="GPX_CS"/>
</dbReference>
<dbReference type="STRING" id="5762.D2VXW5"/>
<name>D2VXW5_NAEGR</name>
<evidence type="ECO:0000313" key="7">
    <source>
        <dbReference type="EMBL" id="EFC38361.1"/>
    </source>
</evidence>
<evidence type="ECO:0000256" key="2">
    <source>
        <dbReference type="ARBA" id="ARBA00022559"/>
    </source>
</evidence>
<evidence type="ECO:0000256" key="1">
    <source>
        <dbReference type="ARBA" id="ARBA00006926"/>
    </source>
</evidence>
<dbReference type="OMA" id="KYGNVVI"/>
<sequence length="162" mass="18470">MTESEFYSFVVPDAQGNDVKLSDYKGKVVMVVNVASSCGKTPQYAGLQKLYEKYKDQGLEILAFPCNQFAFQERGSNEEICTFTRDKYKVTFKMFAKTTVNGGDTIPLYQYLKKEGEGSLFNAIKWNFTKFLVSKSGKVLQRYSPNTEPEDMEEDIKKLLAE</sequence>
<dbReference type="PRINTS" id="PR01011">
    <property type="entry name" value="GLUTPROXDASE"/>
</dbReference>
<reference evidence="7 8" key="1">
    <citation type="journal article" date="2010" name="Cell">
        <title>The genome of Naegleria gruberi illuminates early eukaryotic versatility.</title>
        <authorList>
            <person name="Fritz-Laylin L.K."/>
            <person name="Prochnik S.E."/>
            <person name="Ginger M.L."/>
            <person name="Dacks J.B."/>
            <person name="Carpenter M.L."/>
            <person name="Field M.C."/>
            <person name="Kuo A."/>
            <person name="Paredez A."/>
            <person name="Chapman J."/>
            <person name="Pham J."/>
            <person name="Shu S."/>
            <person name="Neupane R."/>
            <person name="Cipriano M."/>
            <person name="Mancuso J."/>
            <person name="Tu H."/>
            <person name="Salamov A."/>
            <person name="Lindquist E."/>
            <person name="Shapiro H."/>
            <person name="Lucas S."/>
            <person name="Grigoriev I.V."/>
            <person name="Cande W.Z."/>
            <person name="Fulton C."/>
            <person name="Rokhsar D.S."/>
            <person name="Dawson S.C."/>
        </authorList>
    </citation>
    <scope>NUCLEOTIDE SEQUENCE [LARGE SCALE GENOMIC DNA]</scope>
    <source>
        <strain evidence="7 8">NEG-M</strain>
    </source>
</reference>
<gene>
    <name evidence="7" type="ORF">NAEGRDRAFT_55902</name>
</gene>
<dbReference type="InterPro" id="IPR013766">
    <property type="entry name" value="Thioredoxin_domain"/>
</dbReference>
<dbReference type="InterPro" id="IPR029759">
    <property type="entry name" value="GPX_AS"/>
</dbReference>
<dbReference type="PROSITE" id="PS51355">
    <property type="entry name" value="GLUTATHIONE_PEROXID_3"/>
    <property type="match status" value="1"/>
</dbReference>
<dbReference type="InterPro" id="IPR036249">
    <property type="entry name" value="Thioredoxin-like_sf"/>
</dbReference>
<dbReference type="PANTHER" id="PTHR11592">
    <property type="entry name" value="GLUTATHIONE PEROXIDASE"/>
    <property type="match status" value="1"/>
</dbReference>
<dbReference type="PROSITE" id="PS00763">
    <property type="entry name" value="GLUTATHIONE_PEROXID_2"/>
    <property type="match status" value="1"/>
</dbReference>
<dbReference type="KEGG" id="ngr:NAEGRDRAFT_55902"/>
<keyword evidence="2 5" id="KW-0575">Peroxidase</keyword>
<keyword evidence="8" id="KW-1185">Reference proteome</keyword>
<keyword evidence="3 5" id="KW-0560">Oxidoreductase</keyword>
<dbReference type="InterPro" id="IPR000889">
    <property type="entry name" value="Glutathione_peroxidase"/>
</dbReference>
<evidence type="ECO:0000256" key="3">
    <source>
        <dbReference type="ARBA" id="ARBA00023002"/>
    </source>
</evidence>
<comment type="similarity">
    <text evidence="1 5">Belongs to the glutathione peroxidase family.</text>
</comment>
<accession>D2VXW5</accession>
<dbReference type="GeneID" id="8858193"/>
<evidence type="ECO:0000313" key="8">
    <source>
        <dbReference type="Proteomes" id="UP000006671"/>
    </source>
</evidence>
<feature type="active site" evidence="4">
    <location>
        <position position="38"/>
    </location>
</feature>